<organism evidence="2">
    <name type="scientific">uncultured Caudovirales phage</name>
    <dbReference type="NCBI Taxonomy" id="2100421"/>
    <lineage>
        <taxon>Viruses</taxon>
        <taxon>Duplodnaviria</taxon>
        <taxon>Heunggongvirae</taxon>
        <taxon>Uroviricota</taxon>
        <taxon>Caudoviricetes</taxon>
        <taxon>Peduoviridae</taxon>
        <taxon>Maltschvirus</taxon>
        <taxon>Maltschvirus maltsch</taxon>
    </lineage>
</organism>
<evidence type="ECO:0000256" key="1">
    <source>
        <dbReference type="SAM" id="Coils"/>
    </source>
</evidence>
<accession>A0A6J5M102</accession>
<keyword evidence="1" id="KW-0175">Coiled coil</keyword>
<name>A0A6J5M102_9CAUD</name>
<proteinExistence type="predicted"/>
<dbReference type="EMBL" id="LR796376">
    <property type="protein sequence ID" value="CAB4140605.1"/>
    <property type="molecule type" value="Genomic_DNA"/>
</dbReference>
<protein>
    <submittedName>
        <fullName evidence="2">Uncharacterized protein</fullName>
    </submittedName>
</protein>
<evidence type="ECO:0000313" key="2">
    <source>
        <dbReference type="EMBL" id="CAB4140605.1"/>
    </source>
</evidence>
<sequence>MRVSEKALAVLYDTADDSLEKANRLSLSDLLSLDLRDARARIAELERILTTLREELDQAVEWSEDCGYDPAFGWLNRLDELMGKKGKQ</sequence>
<feature type="coiled-coil region" evidence="1">
    <location>
        <begin position="28"/>
        <end position="55"/>
    </location>
</feature>
<reference evidence="2" key="1">
    <citation type="submission" date="2020-04" db="EMBL/GenBank/DDBJ databases">
        <authorList>
            <person name="Chiriac C."/>
            <person name="Salcher M."/>
            <person name="Ghai R."/>
            <person name="Kavagutti S V."/>
        </authorList>
    </citation>
    <scope>NUCLEOTIDE SEQUENCE</scope>
</reference>
<gene>
    <name evidence="2" type="ORF">UFOVP398_55</name>
</gene>